<evidence type="ECO:0000313" key="1">
    <source>
        <dbReference type="EMBL" id="KAH0866664.1"/>
    </source>
</evidence>
<evidence type="ECO:0000313" key="2">
    <source>
        <dbReference type="Proteomes" id="UP000824890"/>
    </source>
</evidence>
<dbReference type="PANTHER" id="PTHR33591">
    <property type="entry name" value="BETA-CAROTENE ISOMERASE D27"/>
    <property type="match status" value="1"/>
</dbReference>
<name>A0ABQ7YER8_BRANA</name>
<protein>
    <submittedName>
        <fullName evidence="1">Uncharacterized protein</fullName>
    </submittedName>
</protein>
<keyword evidence="2" id="KW-1185">Reference proteome</keyword>
<dbReference type="PANTHER" id="PTHR33591:SF2">
    <property type="entry name" value="BETA-CAROTENE ISOMERASE D27"/>
    <property type="match status" value="1"/>
</dbReference>
<sequence>VKSEYKPGVFEDFFMQSFRNKLVEFMKVWTFCIQGAKRVFFFFAHVEARVSVLTCQWLMGPCKVNTIDLPNGEAWENGVMILLIEVGIQVGSCGEMSVSRGEQMCGSMHQYCKLPTQVFFCNPTQPVLIVMS</sequence>
<comment type="caution">
    <text evidence="1">The sequence shown here is derived from an EMBL/GenBank/DDBJ whole genome shotgun (WGS) entry which is preliminary data.</text>
</comment>
<dbReference type="EMBL" id="JAGKQM010000018">
    <property type="protein sequence ID" value="KAH0866664.1"/>
    <property type="molecule type" value="Genomic_DNA"/>
</dbReference>
<dbReference type="Proteomes" id="UP000824890">
    <property type="component" value="Unassembled WGS sequence"/>
</dbReference>
<gene>
    <name evidence="1" type="ORF">HID58_083875</name>
</gene>
<accession>A0ABQ7YER8</accession>
<feature type="non-terminal residue" evidence="1">
    <location>
        <position position="1"/>
    </location>
</feature>
<reference evidence="1 2" key="1">
    <citation type="submission" date="2021-05" db="EMBL/GenBank/DDBJ databases">
        <title>Genome Assembly of Synthetic Allotetraploid Brassica napus Reveals Homoeologous Exchanges between Subgenomes.</title>
        <authorList>
            <person name="Davis J.T."/>
        </authorList>
    </citation>
    <scope>NUCLEOTIDE SEQUENCE [LARGE SCALE GENOMIC DNA]</scope>
    <source>
        <strain evidence="2">cv. Da-Ae</strain>
        <tissue evidence="1">Seedling</tissue>
    </source>
</reference>
<organism evidence="1 2">
    <name type="scientific">Brassica napus</name>
    <name type="common">Rape</name>
    <dbReference type="NCBI Taxonomy" id="3708"/>
    <lineage>
        <taxon>Eukaryota</taxon>
        <taxon>Viridiplantae</taxon>
        <taxon>Streptophyta</taxon>
        <taxon>Embryophyta</taxon>
        <taxon>Tracheophyta</taxon>
        <taxon>Spermatophyta</taxon>
        <taxon>Magnoliopsida</taxon>
        <taxon>eudicotyledons</taxon>
        <taxon>Gunneridae</taxon>
        <taxon>Pentapetalae</taxon>
        <taxon>rosids</taxon>
        <taxon>malvids</taxon>
        <taxon>Brassicales</taxon>
        <taxon>Brassicaceae</taxon>
        <taxon>Brassiceae</taxon>
        <taxon>Brassica</taxon>
    </lineage>
</organism>
<dbReference type="InterPro" id="IPR038938">
    <property type="entry name" value="D27-like"/>
</dbReference>
<proteinExistence type="predicted"/>